<dbReference type="SUPFAM" id="SSF55447">
    <property type="entry name" value="CO dehydrogenase flavoprotein C-terminal domain-like"/>
    <property type="match status" value="1"/>
</dbReference>
<dbReference type="InterPro" id="IPR036856">
    <property type="entry name" value="Ald_Oxase/Xan_DH_a/b_sf"/>
</dbReference>
<dbReference type="GO" id="GO:0005777">
    <property type="term" value="C:peroxisome"/>
    <property type="evidence" value="ECO:0007669"/>
    <property type="project" value="UniProtKB-SubCell"/>
</dbReference>
<dbReference type="SUPFAM" id="SSF54292">
    <property type="entry name" value="2Fe-2S ferredoxin-like"/>
    <property type="match status" value="1"/>
</dbReference>
<name>A0AAD8EE15_DIPPU</name>
<evidence type="ECO:0000259" key="17">
    <source>
        <dbReference type="PROSITE" id="PS51085"/>
    </source>
</evidence>
<dbReference type="Gene3D" id="3.90.1170.50">
    <property type="entry name" value="Aldehyde oxidase/xanthine dehydrogenase, a/b hammerhead"/>
    <property type="match status" value="1"/>
</dbReference>
<dbReference type="InterPro" id="IPR016208">
    <property type="entry name" value="Ald_Oxase/xanthine_DH-like"/>
</dbReference>
<dbReference type="InterPro" id="IPR000674">
    <property type="entry name" value="Ald_Oxase/Xan_DH_a/b"/>
</dbReference>
<sequence>VGDDAVTFTVNGKKYTVGCDIPVDTTVNSFLRDYCNLRGTKYMCYEGGCGACVVSVVSLNAFTKQEKRYAINSCLVPILACNGWAIETIEGIGNKKIGYHKLQMKLAHFNGTQCGYCSPGMIMNMYRRLDMRMRKEITMKEVENSFSGNICRCTGYRPILDAFKSVCIDASPGLKNKLQDIENPVESLDPVCQGKYKLCALQMSSSMQVLNCGAEWFRITKLKDIFDIFKQIGSAPYSLVAGNTAHGVYRVHIQPYVYIDIKDVPELISCTIGATLNIGGNMSLADTINLFDDLSKKNKNFNYMAKLADHIRLVANVPVRNIGTLAGNLMIKYHHNEFPSDLFLIFETVGATLNIVCAKGTIQNVKLLEFLDLDMNQKIIQSIEFPAVGEGVAIATYKVMKRAENTHALVNAGFYCNLLERSSGKIQSYPSIVFGGINPLFIHARKTEIYLNKKNLFDVKTVQGALTILQSELEPDSVLPDPSPEFRKNLACALFYKFVLSLNPPNLPKSFLSGGQNIERPLSSGKQIFQTDKQEWPLTKPMPKLEAVAQCSGEAMYVNDIPSIPGEKFAAFVLTTVGQGYIKNIDASEALKIPGVSKFLTIKDIPGRNNFIVIDDYLFFENEE</sequence>
<dbReference type="InterPro" id="IPR036318">
    <property type="entry name" value="FAD-bd_PCMH-like_sf"/>
</dbReference>
<keyword evidence="14" id="KW-0520">NAD</keyword>
<evidence type="ECO:0000256" key="12">
    <source>
        <dbReference type="ARBA" id="ARBA00023004"/>
    </source>
</evidence>
<dbReference type="Pfam" id="PF01315">
    <property type="entry name" value="Ald_Xan_dh_C"/>
    <property type="match status" value="1"/>
</dbReference>
<dbReference type="InterPro" id="IPR012675">
    <property type="entry name" value="Beta-grasp_dom_sf"/>
</dbReference>
<dbReference type="Pfam" id="PF00111">
    <property type="entry name" value="Fer2"/>
    <property type="match status" value="1"/>
</dbReference>
<dbReference type="Pfam" id="PF01799">
    <property type="entry name" value="Fer2_2"/>
    <property type="match status" value="1"/>
</dbReference>
<comment type="cofactor">
    <cofactor evidence="16">
        <name>[2Fe-2S] cluster</name>
        <dbReference type="ChEBI" id="CHEBI:190135"/>
    </cofactor>
</comment>
<reference evidence="19" key="1">
    <citation type="journal article" date="2023" name="IScience">
        <title>Live-bearing cockroach genome reveals convergent evolutionary mechanisms linked to viviparity in insects and beyond.</title>
        <authorList>
            <person name="Fouks B."/>
            <person name="Harrison M.C."/>
            <person name="Mikhailova A.A."/>
            <person name="Marchal E."/>
            <person name="English S."/>
            <person name="Carruthers M."/>
            <person name="Jennings E.C."/>
            <person name="Chiamaka E.L."/>
            <person name="Frigard R.A."/>
            <person name="Pippel M."/>
            <person name="Attardo G.M."/>
            <person name="Benoit J.B."/>
            <person name="Bornberg-Bauer E."/>
            <person name="Tobe S.S."/>
        </authorList>
    </citation>
    <scope>NUCLEOTIDE SEQUENCE</scope>
    <source>
        <strain evidence="19">Stay&amp;Tobe</strain>
    </source>
</reference>
<dbReference type="Gene3D" id="3.10.20.30">
    <property type="match status" value="1"/>
</dbReference>
<comment type="cofactor">
    <cofactor evidence="2">
        <name>FAD</name>
        <dbReference type="ChEBI" id="CHEBI:57692"/>
    </cofactor>
</comment>
<dbReference type="PROSITE" id="PS51085">
    <property type="entry name" value="2FE2S_FER_2"/>
    <property type="match status" value="1"/>
</dbReference>
<dbReference type="FunFam" id="3.30.390.50:FF:000003">
    <property type="entry name" value="Aldehyde oxidase1"/>
    <property type="match status" value="1"/>
</dbReference>
<keyword evidence="9" id="KW-0479">Metal-binding</keyword>
<dbReference type="InterPro" id="IPR036884">
    <property type="entry name" value="2Fe-2S-bd_dom_sf"/>
</dbReference>
<proteinExistence type="inferred from homology"/>
<dbReference type="InterPro" id="IPR016169">
    <property type="entry name" value="FAD-bd_PCMH_sub2"/>
</dbReference>
<evidence type="ECO:0000313" key="20">
    <source>
        <dbReference type="Proteomes" id="UP001233999"/>
    </source>
</evidence>
<dbReference type="Gene3D" id="3.30.390.50">
    <property type="entry name" value="CO dehydrogenase flavoprotein, C-terminal domain"/>
    <property type="match status" value="1"/>
</dbReference>
<evidence type="ECO:0000256" key="10">
    <source>
        <dbReference type="ARBA" id="ARBA00022827"/>
    </source>
</evidence>
<dbReference type="Proteomes" id="UP001233999">
    <property type="component" value="Unassembled WGS sequence"/>
</dbReference>
<dbReference type="AlphaFoldDB" id="A0AAD8EE15"/>
<evidence type="ECO:0000256" key="16">
    <source>
        <dbReference type="ARBA" id="ARBA00034078"/>
    </source>
</evidence>
<feature type="non-terminal residue" evidence="19">
    <location>
        <position position="1"/>
    </location>
</feature>
<evidence type="ECO:0000256" key="7">
    <source>
        <dbReference type="ARBA" id="ARBA00022630"/>
    </source>
</evidence>
<dbReference type="GO" id="GO:0051537">
    <property type="term" value="F:2 iron, 2 sulfur cluster binding"/>
    <property type="evidence" value="ECO:0007669"/>
    <property type="project" value="UniProtKB-KW"/>
</dbReference>
<evidence type="ECO:0000259" key="18">
    <source>
        <dbReference type="PROSITE" id="PS51387"/>
    </source>
</evidence>
<evidence type="ECO:0000256" key="8">
    <source>
        <dbReference type="ARBA" id="ARBA00022714"/>
    </source>
</evidence>
<comment type="caution">
    <text evidence="19">The sequence shown here is derived from an EMBL/GenBank/DDBJ whole genome shotgun (WGS) entry which is preliminary data.</text>
</comment>
<keyword evidence="7" id="KW-0285">Flavoprotein</keyword>
<gene>
    <name evidence="19" type="ORF">L9F63_019794</name>
</gene>
<dbReference type="InterPro" id="IPR005107">
    <property type="entry name" value="CO_DH_flav_C"/>
</dbReference>
<evidence type="ECO:0000256" key="9">
    <source>
        <dbReference type="ARBA" id="ARBA00022723"/>
    </source>
</evidence>
<keyword evidence="8" id="KW-0001">2Fe-2S</keyword>
<dbReference type="InterPro" id="IPR036683">
    <property type="entry name" value="CO_DH_flav_C_dom_sf"/>
</dbReference>
<evidence type="ECO:0000256" key="13">
    <source>
        <dbReference type="ARBA" id="ARBA00023014"/>
    </source>
</evidence>
<dbReference type="InterPro" id="IPR001041">
    <property type="entry name" value="2Fe-2S_ferredoxin-type"/>
</dbReference>
<dbReference type="InterPro" id="IPR006058">
    <property type="entry name" value="2Fe2S_fd_BS"/>
</dbReference>
<organism evidence="19 20">
    <name type="scientific">Diploptera punctata</name>
    <name type="common">Pacific beetle cockroach</name>
    <dbReference type="NCBI Taxonomy" id="6984"/>
    <lineage>
        <taxon>Eukaryota</taxon>
        <taxon>Metazoa</taxon>
        <taxon>Ecdysozoa</taxon>
        <taxon>Arthropoda</taxon>
        <taxon>Hexapoda</taxon>
        <taxon>Insecta</taxon>
        <taxon>Pterygota</taxon>
        <taxon>Neoptera</taxon>
        <taxon>Polyneoptera</taxon>
        <taxon>Dictyoptera</taxon>
        <taxon>Blattodea</taxon>
        <taxon>Blaberoidea</taxon>
        <taxon>Blaberidae</taxon>
        <taxon>Diplopterinae</taxon>
        <taxon>Diploptera</taxon>
    </lineage>
</organism>
<dbReference type="PANTHER" id="PTHR45444:SF3">
    <property type="entry name" value="XANTHINE DEHYDROGENASE"/>
    <property type="match status" value="1"/>
</dbReference>
<dbReference type="SUPFAM" id="SSF56176">
    <property type="entry name" value="FAD-binding/transporter-associated domain-like"/>
    <property type="match status" value="1"/>
</dbReference>
<evidence type="ECO:0000256" key="15">
    <source>
        <dbReference type="ARBA" id="ARBA00023140"/>
    </source>
</evidence>
<comment type="cofactor">
    <cofactor evidence="1">
        <name>Mo-molybdopterin</name>
        <dbReference type="ChEBI" id="CHEBI:71302"/>
    </cofactor>
</comment>
<dbReference type="Pfam" id="PF03450">
    <property type="entry name" value="CO_deh_flav_C"/>
    <property type="match status" value="1"/>
</dbReference>
<dbReference type="PROSITE" id="PS51387">
    <property type="entry name" value="FAD_PCMH"/>
    <property type="match status" value="1"/>
</dbReference>
<feature type="domain" description="FAD-binding PCMH-type" evidence="18">
    <location>
        <begin position="209"/>
        <end position="390"/>
    </location>
</feature>
<keyword evidence="13" id="KW-0411">Iron-sulfur</keyword>
<comment type="subunit">
    <text evidence="5">Homodimer.</text>
</comment>
<keyword evidence="20" id="KW-1185">Reference proteome</keyword>
<reference evidence="19" key="2">
    <citation type="submission" date="2023-05" db="EMBL/GenBank/DDBJ databases">
        <authorList>
            <person name="Fouks B."/>
        </authorList>
    </citation>
    <scope>NUCLEOTIDE SEQUENCE</scope>
    <source>
        <strain evidence="19">Stay&amp;Tobe</strain>
        <tissue evidence="19">Testes</tissue>
    </source>
</reference>
<dbReference type="Gene3D" id="3.30.465.10">
    <property type="match status" value="1"/>
</dbReference>
<keyword evidence="11" id="KW-0560">Oxidoreductase</keyword>
<dbReference type="FunFam" id="3.30.465.10:FF:000013">
    <property type="entry name" value="Aldehyde oxidase"/>
    <property type="match status" value="1"/>
</dbReference>
<dbReference type="InterPro" id="IPR036010">
    <property type="entry name" value="2Fe-2S_ferredoxin-like_sf"/>
</dbReference>
<evidence type="ECO:0000256" key="5">
    <source>
        <dbReference type="ARBA" id="ARBA00011738"/>
    </source>
</evidence>
<evidence type="ECO:0000313" key="19">
    <source>
        <dbReference type="EMBL" id="KAJ9586601.1"/>
    </source>
</evidence>
<dbReference type="PROSITE" id="PS00197">
    <property type="entry name" value="2FE2S_FER_1"/>
    <property type="match status" value="1"/>
</dbReference>
<dbReference type="SMART" id="SM01008">
    <property type="entry name" value="Ald_Xan_dh_C"/>
    <property type="match status" value="1"/>
</dbReference>
<accession>A0AAD8EE15</accession>
<keyword evidence="6" id="KW-0500">Molybdenum</keyword>
<evidence type="ECO:0000256" key="6">
    <source>
        <dbReference type="ARBA" id="ARBA00022505"/>
    </source>
</evidence>
<evidence type="ECO:0000256" key="3">
    <source>
        <dbReference type="ARBA" id="ARBA00004275"/>
    </source>
</evidence>
<dbReference type="GO" id="GO:0016491">
    <property type="term" value="F:oxidoreductase activity"/>
    <property type="evidence" value="ECO:0007669"/>
    <property type="project" value="UniProtKB-KW"/>
</dbReference>
<dbReference type="SMART" id="SM01092">
    <property type="entry name" value="CO_deh_flav_C"/>
    <property type="match status" value="1"/>
</dbReference>
<dbReference type="Pfam" id="PF00941">
    <property type="entry name" value="FAD_binding_5"/>
    <property type="match status" value="1"/>
</dbReference>
<dbReference type="GO" id="GO:0071949">
    <property type="term" value="F:FAD binding"/>
    <property type="evidence" value="ECO:0007669"/>
    <property type="project" value="InterPro"/>
</dbReference>
<dbReference type="InterPro" id="IPR016166">
    <property type="entry name" value="FAD-bd_PCMH"/>
</dbReference>
<dbReference type="PANTHER" id="PTHR45444">
    <property type="entry name" value="XANTHINE DEHYDROGENASE"/>
    <property type="match status" value="1"/>
</dbReference>
<dbReference type="InterPro" id="IPR002346">
    <property type="entry name" value="Mopterin_DH_FAD-bd"/>
</dbReference>
<feature type="domain" description="2Fe-2S ferredoxin-type" evidence="17">
    <location>
        <begin position="4"/>
        <end position="92"/>
    </location>
</feature>
<dbReference type="SUPFAM" id="SSF54665">
    <property type="entry name" value="CO dehydrogenase molybdoprotein N-domain-like"/>
    <property type="match status" value="1"/>
</dbReference>
<dbReference type="EMBL" id="JASPKZ010006857">
    <property type="protein sequence ID" value="KAJ9586601.1"/>
    <property type="molecule type" value="Genomic_DNA"/>
</dbReference>
<comment type="similarity">
    <text evidence="4">Belongs to the xanthine dehydrogenase family.</text>
</comment>
<evidence type="ECO:0000256" key="14">
    <source>
        <dbReference type="ARBA" id="ARBA00023027"/>
    </source>
</evidence>
<evidence type="ECO:0000256" key="1">
    <source>
        <dbReference type="ARBA" id="ARBA00001924"/>
    </source>
</evidence>
<dbReference type="CDD" id="cd00207">
    <property type="entry name" value="fer2"/>
    <property type="match status" value="1"/>
</dbReference>
<dbReference type="SUPFAM" id="SSF47741">
    <property type="entry name" value="CO dehydrogenase ISP C-domain like"/>
    <property type="match status" value="1"/>
</dbReference>
<evidence type="ECO:0000256" key="11">
    <source>
        <dbReference type="ARBA" id="ARBA00023002"/>
    </source>
</evidence>
<feature type="non-terminal residue" evidence="19">
    <location>
        <position position="624"/>
    </location>
</feature>
<evidence type="ECO:0000256" key="2">
    <source>
        <dbReference type="ARBA" id="ARBA00001974"/>
    </source>
</evidence>
<dbReference type="FunFam" id="3.10.20.30:FF:000012">
    <property type="entry name" value="Xanthine dehydrogenase/oxidase"/>
    <property type="match status" value="1"/>
</dbReference>
<dbReference type="InterPro" id="IPR002888">
    <property type="entry name" value="2Fe-2S-bd"/>
</dbReference>
<comment type="subcellular location">
    <subcellularLocation>
        <location evidence="3">Peroxisome</location>
    </subcellularLocation>
</comment>
<protein>
    <submittedName>
        <fullName evidence="19">Uncharacterized protein</fullName>
    </submittedName>
</protein>
<keyword evidence="12" id="KW-0408">Iron</keyword>
<dbReference type="Gene3D" id="1.10.150.120">
    <property type="entry name" value="[2Fe-2S]-binding domain"/>
    <property type="match status" value="1"/>
</dbReference>
<keyword evidence="15" id="KW-0576">Peroxisome</keyword>
<dbReference type="GO" id="GO:0005506">
    <property type="term" value="F:iron ion binding"/>
    <property type="evidence" value="ECO:0007669"/>
    <property type="project" value="InterPro"/>
</dbReference>
<keyword evidence="10" id="KW-0274">FAD</keyword>
<evidence type="ECO:0000256" key="4">
    <source>
        <dbReference type="ARBA" id="ARBA00006849"/>
    </source>
</evidence>